<dbReference type="STRING" id="471704.A0A151IRE8"/>
<protein>
    <submittedName>
        <fullName evidence="1">Uncharacterized protein</fullName>
    </submittedName>
</protein>
<organism evidence="1 2">
    <name type="scientific">Trachymyrmex cornetzi</name>
    <dbReference type="NCBI Taxonomy" id="471704"/>
    <lineage>
        <taxon>Eukaryota</taxon>
        <taxon>Metazoa</taxon>
        <taxon>Ecdysozoa</taxon>
        <taxon>Arthropoda</taxon>
        <taxon>Hexapoda</taxon>
        <taxon>Insecta</taxon>
        <taxon>Pterygota</taxon>
        <taxon>Neoptera</taxon>
        <taxon>Endopterygota</taxon>
        <taxon>Hymenoptera</taxon>
        <taxon>Apocrita</taxon>
        <taxon>Aculeata</taxon>
        <taxon>Formicoidea</taxon>
        <taxon>Formicidae</taxon>
        <taxon>Myrmicinae</taxon>
        <taxon>Trachymyrmex</taxon>
    </lineage>
</organism>
<reference evidence="1 2" key="1">
    <citation type="submission" date="2015-09" db="EMBL/GenBank/DDBJ databases">
        <title>Trachymyrmex cornetzi WGS genome.</title>
        <authorList>
            <person name="Nygaard S."/>
            <person name="Hu H."/>
            <person name="Boomsma J."/>
            <person name="Zhang G."/>
        </authorList>
    </citation>
    <scope>NUCLEOTIDE SEQUENCE [LARGE SCALE GENOMIC DNA]</scope>
    <source>
        <strain evidence="1">Tcor2-1</strain>
        <tissue evidence="1">Whole body</tissue>
    </source>
</reference>
<proteinExistence type="predicted"/>
<name>A0A151IRE8_9HYME</name>
<keyword evidence="2" id="KW-1185">Reference proteome</keyword>
<evidence type="ECO:0000313" key="1">
    <source>
        <dbReference type="EMBL" id="KYN09202.1"/>
    </source>
</evidence>
<dbReference type="Proteomes" id="UP000078492">
    <property type="component" value="Unassembled WGS sequence"/>
</dbReference>
<dbReference type="PANTHER" id="PTHR33053:SF9">
    <property type="entry name" value="AGAP000105-PA"/>
    <property type="match status" value="1"/>
</dbReference>
<dbReference type="AlphaFoldDB" id="A0A151IRE8"/>
<gene>
    <name evidence="1" type="ORF">ALC57_18695</name>
</gene>
<dbReference type="EMBL" id="KQ981137">
    <property type="protein sequence ID" value="KYN09202.1"/>
    <property type="molecule type" value="Genomic_DNA"/>
</dbReference>
<dbReference type="PANTHER" id="PTHR33053">
    <property type="entry name" value="PROTEIN, PUTATIVE-RELATED"/>
    <property type="match status" value="1"/>
</dbReference>
<evidence type="ECO:0000313" key="2">
    <source>
        <dbReference type="Proteomes" id="UP000078492"/>
    </source>
</evidence>
<sequence>MIEVLINIDGLPLSKSSSSQIYPILCSLYSNPTEVTVVGIYHGYENPANANEFLIQFVNEAIDFTLNGISISLRENIEKDRYINFLCLHIAVTIFSNEKYIQKYADYAHLLLTYFVQNFGKLYGKENISHNVHGLIHVYDDIQIFGNFSRYSAFPFENFLQSLKNLPRKHEKPLQQIVKRIKELDRTFYSKEQVNQENFSYKQEHFEGPVPNQNIQFKKLILEKILFNIGSLSDSFCYLTNGNIMKIENILVKKDIYVYGRIFLESNNLFPHPCDSSILNIYIAKNLGEYSIRSVQDIQNKMIAFIQEEGFIFFPLLH</sequence>
<accession>A0A151IRE8</accession>